<dbReference type="AlphaFoldDB" id="A0A1F4VED8"/>
<dbReference type="EMBL" id="MEVI01000002">
    <property type="protein sequence ID" value="OGC55519.1"/>
    <property type="molecule type" value="Genomic_DNA"/>
</dbReference>
<dbReference type="Proteomes" id="UP000176504">
    <property type="component" value="Unassembled WGS sequence"/>
</dbReference>
<sequence length="105" mass="11864">MPGGGRGRAFNIRMAGDNTTVRPQIPRFAQDDTINLQEAERLGIKIVDRGSTCLVKVGEDPNALEYEVYEDRKKSRFLMSVRITPLVCPYTGLPMQSFFENILLE</sequence>
<name>A0A1F4VED8_UNCKA</name>
<evidence type="ECO:0000313" key="2">
    <source>
        <dbReference type="Proteomes" id="UP000176504"/>
    </source>
</evidence>
<gene>
    <name evidence="1" type="ORF">A3A78_01000</name>
</gene>
<proteinExistence type="predicted"/>
<organism evidence="1 2">
    <name type="scientific">candidate division WWE3 bacterium RIFCSPLOWO2_01_FULL_41_18</name>
    <dbReference type="NCBI Taxonomy" id="1802625"/>
    <lineage>
        <taxon>Bacteria</taxon>
        <taxon>Katanobacteria</taxon>
    </lineage>
</organism>
<reference evidence="1 2" key="1">
    <citation type="journal article" date="2016" name="Nat. Commun.">
        <title>Thousands of microbial genomes shed light on interconnected biogeochemical processes in an aquifer system.</title>
        <authorList>
            <person name="Anantharaman K."/>
            <person name="Brown C.T."/>
            <person name="Hug L.A."/>
            <person name="Sharon I."/>
            <person name="Castelle C.J."/>
            <person name="Probst A.J."/>
            <person name="Thomas B.C."/>
            <person name="Singh A."/>
            <person name="Wilkins M.J."/>
            <person name="Karaoz U."/>
            <person name="Brodie E.L."/>
            <person name="Williams K.H."/>
            <person name="Hubbard S.S."/>
            <person name="Banfield J.F."/>
        </authorList>
    </citation>
    <scope>NUCLEOTIDE SEQUENCE [LARGE SCALE GENOMIC DNA]</scope>
</reference>
<comment type="caution">
    <text evidence="1">The sequence shown here is derived from an EMBL/GenBank/DDBJ whole genome shotgun (WGS) entry which is preliminary data.</text>
</comment>
<protein>
    <submittedName>
        <fullName evidence="1">Uncharacterized protein</fullName>
    </submittedName>
</protein>
<evidence type="ECO:0000313" key="1">
    <source>
        <dbReference type="EMBL" id="OGC55519.1"/>
    </source>
</evidence>
<accession>A0A1F4VED8</accession>